<dbReference type="OrthoDB" id="3078218at2"/>
<accession>A0A3A1R2L2</accession>
<sequence>MATIGLDRLFYAKINEDENGIETYESPKILAKAMTAELSVELIEAILYADDGASEIVKEFNSGTLTLGIDDIGSIAAQDLTGSKIDSNNVVVSRSEDGGNPVAVGFRAKKANGKYRYFWLYRVIFSIPTTNLTTKGESITFSSPTIEGTVFRRNKLDGENKHPWKAEVTEGDNGVAQETITNWFSSVYEPDFSPVTPTITVTTQPADLTEVVEGSISGSLSVVASTNTSYPVTYQWYENTIDSTTGGTVINGETSASFDIPTDLLAGSYYYYCVLSSVGASDVKTNVATVTVS</sequence>
<feature type="domain" description="Ig-like" evidence="1">
    <location>
        <begin position="197"/>
        <end position="291"/>
    </location>
</feature>
<comment type="caution">
    <text evidence="2">The sequence shown here is derived from an EMBL/GenBank/DDBJ whole genome shotgun (WGS) entry which is preliminary data.</text>
</comment>
<dbReference type="Gene3D" id="2.60.40.10">
    <property type="entry name" value="Immunoglobulins"/>
    <property type="match status" value="1"/>
</dbReference>
<evidence type="ECO:0000313" key="3">
    <source>
        <dbReference type="Proteomes" id="UP000265801"/>
    </source>
</evidence>
<name>A0A3A1R2L2_9BACI</name>
<reference evidence="2 3" key="1">
    <citation type="submission" date="2018-09" db="EMBL/GenBank/DDBJ databases">
        <title>Bacillus saliacetes sp. nov., isolated from Thai shrimp paste (Ka-pi).</title>
        <authorList>
            <person name="Daroonpunt R."/>
            <person name="Tanasupawat S."/>
            <person name="Yiamsombut S."/>
        </authorList>
    </citation>
    <scope>NUCLEOTIDE SEQUENCE [LARGE SCALE GENOMIC DNA]</scope>
    <source>
        <strain evidence="2 3">SKP7-4</strain>
    </source>
</reference>
<proteinExistence type="predicted"/>
<evidence type="ECO:0000259" key="1">
    <source>
        <dbReference type="PROSITE" id="PS50835"/>
    </source>
</evidence>
<dbReference type="NCBIfam" id="TIGR01603">
    <property type="entry name" value="maj_tail_phi13"/>
    <property type="match status" value="1"/>
</dbReference>
<dbReference type="AlphaFoldDB" id="A0A3A1R2L2"/>
<dbReference type="Proteomes" id="UP000265801">
    <property type="component" value="Unassembled WGS sequence"/>
</dbReference>
<evidence type="ECO:0000313" key="2">
    <source>
        <dbReference type="EMBL" id="RIW36016.1"/>
    </source>
</evidence>
<keyword evidence="3" id="KW-1185">Reference proteome</keyword>
<dbReference type="PROSITE" id="PS50835">
    <property type="entry name" value="IG_LIKE"/>
    <property type="match status" value="1"/>
</dbReference>
<dbReference type="EMBL" id="QXIR01000006">
    <property type="protein sequence ID" value="RIW36016.1"/>
    <property type="molecule type" value="Genomic_DNA"/>
</dbReference>
<dbReference type="InterPro" id="IPR013783">
    <property type="entry name" value="Ig-like_fold"/>
</dbReference>
<dbReference type="InterPro" id="IPR007110">
    <property type="entry name" value="Ig-like_dom"/>
</dbReference>
<gene>
    <name evidence="2" type="ORF">D3H55_06030</name>
</gene>
<protein>
    <recommendedName>
        <fullName evidence="1">Ig-like domain-containing protein</fullName>
    </recommendedName>
</protein>
<organism evidence="2 3">
    <name type="scientific">Bacillus salacetis</name>
    <dbReference type="NCBI Taxonomy" id="2315464"/>
    <lineage>
        <taxon>Bacteria</taxon>
        <taxon>Bacillati</taxon>
        <taxon>Bacillota</taxon>
        <taxon>Bacilli</taxon>
        <taxon>Bacillales</taxon>
        <taxon>Bacillaceae</taxon>
        <taxon>Bacillus</taxon>
    </lineage>
</organism>
<dbReference type="InterPro" id="IPR006490">
    <property type="entry name" value="Maj_tail_phi13"/>
</dbReference>